<dbReference type="InterPro" id="IPR003597">
    <property type="entry name" value="Ig_C1-set"/>
</dbReference>
<dbReference type="SMART" id="SM00407">
    <property type="entry name" value="IGc1"/>
    <property type="match status" value="3"/>
</dbReference>
<evidence type="ECO:0000256" key="3">
    <source>
        <dbReference type="ARBA" id="ARBA00022692"/>
    </source>
</evidence>
<evidence type="ECO:0000256" key="10">
    <source>
        <dbReference type="ARBA" id="ARBA00023182"/>
    </source>
</evidence>
<reference evidence="14" key="1">
    <citation type="submission" date="2020-07" db="EMBL/GenBank/DDBJ databases">
        <title>Clarias magur genome sequencing, assembly and annotation.</title>
        <authorList>
            <person name="Kushwaha B."/>
            <person name="Kumar R."/>
            <person name="Das P."/>
            <person name="Joshi C.G."/>
            <person name="Kumar D."/>
            <person name="Nagpure N.S."/>
            <person name="Pandey M."/>
            <person name="Agarwal S."/>
            <person name="Srivastava S."/>
            <person name="Singh M."/>
            <person name="Sahoo L."/>
            <person name="Jayasankar P."/>
            <person name="Meher P.K."/>
            <person name="Koringa P.G."/>
            <person name="Iquebal M.A."/>
            <person name="Das S.P."/>
            <person name="Bit A."/>
            <person name="Patnaik S."/>
            <person name="Patel N."/>
            <person name="Shah T.M."/>
            <person name="Hinsu A."/>
            <person name="Jena J.K."/>
        </authorList>
    </citation>
    <scope>NUCLEOTIDE SEQUENCE</scope>
    <source>
        <strain evidence="14">CIFAMagur01</strain>
        <tissue evidence="14">Testis</tissue>
    </source>
</reference>
<dbReference type="GO" id="GO:0002504">
    <property type="term" value="P:antigen processing and presentation of peptide or polysaccharide antigen via MHC class II"/>
    <property type="evidence" value="ECO:0007669"/>
    <property type="project" value="UniProtKB-KW"/>
</dbReference>
<sequence>MCGPCSGPDAPQTSIYPKQKIQLDLNNTLICHATRFFPPHLTVRWTKNNIDVTNQSSLSQYYPNRDNTYNRFSHLHFTPQEGDVYTCTVEHEALETPDTKTWDGHSLSLPVWCFWSKEDLSDMELLEPYVFNKMNYIEFNSTVGRFVGYTELGIKLAAEWNTNPADLKKRKGQVETYCKQNVWNYYSNIFSKTVEPLVELTLVKQSDGSHPAMLMCSAYDFYPKFIKVTWMRNGKEVEGDQTSTEEMADGDWYYQIHSHLEYTPESGEEISCVVEHASFSKPMSYKWDPSMSDADKNKIAIGASGLVLGVVLSGAGFIYYKKKSSVKHHQTALSACSDTDQEYMRGLDEDEVFYSDFTNKRGVVMLPPFSDSTEFPGLYEFSESEMICCKQTLQLWKKEFKDTPVSEDAPQNTIYPRDDIQLGSENTLVCHSTRFFPPPISVRWTKNNVDVTNTSTTSRYYPNRDGTYNQFSHLPFTPQEGDVYTCTVQHKTLETPDTKTM</sequence>
<dbReference type="Gene3D" id="2.60.40.10">
    <property type="entry name" value="Immunoglobulins"/>
    <property type="match status" value="3"/>
</dbReference>
<dbReference type="Pfam" id="PF07654">
    <property type="entry name" value="C1-set"/>
    <property type="match status" value="3"/>
</dbReference>
<dbReference type="PROSITE" id="PS00290">
    <property type="entry name" value="IG_MHC"/>
    <property type="match status" value="2"/>
</dbReference>
<dbReference type="AlphaFoldDB" id="A0A8J4TIE5"/>
<keyword evidence="3 12" id="KW-0812">Transmembrane</keyword>
<dbReference type="Pfam" id="PF00969">
    <property type="entry name" value="MHC_II_beta"/>
    <property type="match status" value="1"/>
</dbReference>
<keyword evidence="4" id="KW-0391">Immunity</keyword>
<dbReference type="PANTHER" id="PTHR19944">
    <property type="entry name" value="MHC CLASS II-RELATED"/>
    <property type="match status" value="1"/>
</dbReference>
<dbReference type="InterPro" id="IPR011162">
    <property type="entry name" value="MHC_I/II-like_Ag-recog"/>
</dbReference>
<dbReference type="InterPro" id="IPR000353">
    <property type="entry name" value="MHC_II_b_N"/>
</dbReference>
<accession>A0A8J4TIE5</accession>
<dbReference type="InterPro" id="IPR007110">
    <property type="entry name" value="Ig-like_dom"/>
</dbReference>
<dbReference type="GO" id="GO:0042613">
    <property type="term" value="C:MHC class II protein complex"/>
    <property type="evidence" value="ECO:0007669"/>
    <property type="project" value="UniProtKB-KW"/>
</dbReference>
<dbReference type="InterPro" id="IPR001003">
    <property type="entry name" value="MHC_II_a_N"/>
</dbReference>
<dbReference type="InterPro" id="IPR036179">
    <property type="entry name" value="Ig-like_dom_sf"/>
</dbReference>
<dbReference type="SMART" id="SM00920">
    <property type="entry name" value="MHC_II_alpha"/>
    <property type="match status" value="1"/>
</dbReference>
<dbReference type="EMBL" id="QNUK01000615">
    <property type="protein sequence ID" value="KAF5891094.1"/>
    <property type="molecule type" value="Genomic_DNA"/>
</dbReference>
<keyword evidence="7 12" id="KW-0472">Membrane</keyword>
<dbReference type="Proteomes" id="UP000727407">
    <property type="component" value="Unassembled WGS sequence"/>
</dbReference>
<feature type="domain" description="Ig-like" evidence="13">
    <location>
        <begin position="410"/>
        <end position="501"/>
    </location>
</feature>
<dbReference type="PROSITE" id="PS50835">
    <property type="entry name" value="IG_LIKE"/>
    <property type="match status" value="3"/>
</dbReference>
<feature type="non-terminal residue" evidence="14">
    <location>
        <position position="501"/>
    </location>
</feature>
<evidence type="ECO:0000259" key="13">
    <source>
        <dbReference type="PROSITE" id="PS50835"/>
    </source>
</evidence>
<evidence type="ECO:0000256" key="1">
    <source>
        <dbReference type="ARBA" id="ARBA00004479"/>
    </source>
</evidence>
<organism evidence="14 15">
    <name type="scientific">Clarias magur</name>
    <name type="common">Asian catfish</name>
    <name type="synonym">Macropteronotus magur</name>
    <dbReference type="NCBI Taxonomy" id="1594786"/>
    <lineage>
        <taxon>Eukaryota</taxon>
        <taxon>Metazoa</taxon>
        <taxon>Chordata</taxon>
        <taxon>Craniata</taxon>
        <taxon>Vertebrata</taxon>
        <taxon>Euteleostomi</taxon>
        <taxon>Actinopterygii</taxon>
        <taxon>Neopterygii</taxon>
        <taxon>Teleostei</taxon>
        <taxon>Ostariophysi</taxon>
        <taxon>Siluriformes</taxon>
        <taxon>Clariidae</taxon>
        <taxon>Clarias</taxon>
    </lineage>
</organism>
<proteinExistence type="inferred from homology"/>
<evidence type="ECO:0000256" key="4">
    <source>
        <dbReference type="ARBA" id="ARBA00022859"/>
    </source>
</evidence>
<feature type="domain" description="Ig-like" evidence="13">
    <location>
        <begin position="196"/>
        <end position="284"/>
    </location>
</feature>
<dbReference type="InterPro" id="IPR050160">
    <property type="entry name" value="MHC/Immunoglobulin"/>
</dbReference>
<dbReference type="Gene3D" id="3.10.320.10">
    <property type="entry name" value="Class II Histocompatibility Antigen, M Beta Chain, Chain B, domain 1"/>
    <property type="match status" value="2"/>
</dbReference>
<comment type="subcellular location">
    <subcellularLocation>
        <location evidence="1">Membrane</location>
        <topology evidence="1">Single-pass type I membrane protein</topology>
    </subcellularLocation>
</comment>
<evidence type="ECO:0000313" key="14">
    <source>
        <dbReference type="EMBL" id="KAF5891094.1"/>
    </source>
</evidence>
<evidence type="ECO:0000256" key="8">
    <source>
        <dbReference type="ARBA" id="ARBA00023157"/>
    </source>
</evidence>
<keyword evidence="9" id="KW-0325">Glycoprotein</keyword>
<comment type="similarity">
    <text evidence="2">Belongs to the MHC class II family.</text>
</comment>
<evidence type="ECO:0000256" key="7">
    <source>
        <dbReference type="ARBA" id="ARBA00023136"/>
    </source>
</evidence>
<dbReference type="OrthoDB" id="9940220at2759"/>
<evidence type="ECO:0000256" key="5">
    <source>
        <dbReference type="ARBA" id="ARBA00022989"/>
    </source>
</evidence>
<evidence type="ECO:0000256" key="11">
    <source>
        <dbReference type="ARBA" id="ARBA00023319"/>
    </source>
</evidence>
<keyword evidence="6" id="KW-1064">Adaptive immunity</keyword>
<evidence type="ECO:0000313" key="15">
    <source>
        <dbReference type="Proteomes" id="UP000727407"/>
    </source>
</evidence>
<evidence type="ECO:0000256" key="2">
    <source>
        <dbReference type="ARBA" id="ARBA00007394"/>
    </source>
</evidence>
<keyword evidence="11" id="KW-0393">Immunoglobulin domain</keyword>
<dbReference type="PANTHER" id="PTHR19944:SF99">
    <property type="entry name" value="HLA CLASS II HISTOCOMPATIBILITY ANTIGEN, DRB1 BETA CHAIN"/>
    <property type="match status" value="1"/>
</dbReference>
<keyword evidence="8" id="KW-1015">Disulfide bond</keyword>
<evidence type="ECO:0000256" key="9">
    <source>
        <dbReference type="ARBA" id="ARBA00023180"/>
    </source>
</evidence>
<dbReference type="Pfam" id="PF00993">
    <property type="entry name" value="MHC_II_alpha"/>
    <property type="match status" value="1"/>
</dbReference>
<dbReference type="SMART" id="SM00921">
    <property type="entry name" value="MHC_II_beta"/>
    <property type="match status" value="1"/>
</dbReference>
<keyword evidence="10" id="KW-0491">MHC II</keyword>
<keyword evidence="5 12" id="KW-1133">Transmembrane helix</keyword>
<dbReference type="InterPro" id="IPR014745">
    <property type="entry name" value="MHC_II_a/b_N"/>
</dbReference>
<evidence type="ECO:0000256" key="6">
    <source>
        <dbReference type="ARBA" id="ARBA00023130"/>
    </source>
</evidence>
<dbReference type="InterPro" id="IPR013783">
    <property type="entry name" value="Ig-like_fold"/>
</dbReference>
<keyword evidence="15" id="KW-1185">Reference proteome</keyword>
<feature type="transmembrane region" description="Helical" evidence="12">
    <location>
        <begin position="299"/>
        <end position="320"/>
    </location>
</feature>
<evidence type="ECO:0000256" key="12">
    <source>
        <dbReference type="SAM" id="Phobius"/>
    </source>
</evidence>
<dbReference type="SUPFAM" id="SSF48726">
    <property type="entry name" value="Immunoglobulin"/>
    <property type="match status" value="3"/>
</dbReference>
<name>A0A8J4TIE5_CLAMG</name>
<dbReference type="SUPFAM" id="SSF54452">
    <property type="entry name" value="MHC antigen-recognition domain"/>
    <property type="match status" value="2"/>
</dbReference>
<dbReference type="GO" id="GO:0002250">
    <property type="term" value="P:adaptive immune response"/>
    <property type="evidence" value="ECO:0007669"/>
    <property type="project" value="UniProtKB-KW"/>
</dbReference>
<feature type="domain" description="Ig-like" evidence="13">
    <location>
        <begin position="11"/>
        <end position="103"/>
    </location>
</feature>
<comment type="caution">
    <text evidence="14">The sequence shown here is derived from an EMBL/GenBank/DDBJ whole genome shotgun (WGS) entry which is preliminary data.</text>
</comment>
<protein>
    <submittedName>
        <fullName evidence="14">MHC class II beta chain</fullName>
    </submittedName>
</protein>
<dbReference type="InterPro" id="IPR003006">
    <property type="entry name" value="Ig/MHC_CS"/>
</dbReference>
<gene>
    <name evidence="14" type="primary">IcpuDAB</name>
    <name evidence="14" type="ORF">DAT39_019197</name>
</gene>